<reference evidence="2 3" key="1">
    <citation type="journal article" date="2019" name="Int. J. Syst. Evol. Microbiol.">
        <title>The Global Catalogue of Microorganisms (GCM) 10K type strain sequencing project: providing services to taxonomists for standard genome sequencing and annotation.</title>
        <authorList>
            <consortium name="The Broad Institute Genomics Platform"/>
            <consortium name="The Broad Institute Genome Sequencing Center for Infectious Disease"/>
            <person name="Wu L."/>
            <person name="Ma J."/>
        </authorList>
    </citation>
    <scope>NUCLEOTIDE SEQUENCE [LARGE SCALE GENOMIC DNA]</scope>
    <source>
        <strain evidence="2 3">JCM 15591</strain>
    </source>
</reference>
<sequence length="407" mass="43465">MPHPASLRSVPAVVATLALTGVAALTMSPAQAAPKPAAPTAQLNPSGNFLKLWTAEWMGKHDACTAATATALAQRVDYIAAMKGKFSATLLPGMRAANPDLRIGVYRNATFGNAGMTEDLYAHDAGGNRIHAIKWPTTYLMQIDSPGWSSTLNASCADLVARSGYDDCYLDVLGYGPLTSVYLNAKPVNKDGSLWTPNQWIAASSNLARNVKAATGEGVTGNGIGTGRRYWSTDMPSKPLIPATDQVAAEGFVRDAQSSVTAYRNEAEWKKDVDMLVDSEAAGKGMMTMTKLWITATPAQVDAWHEYTLATFLLGSGGKSKFFFLRSKADTGWMDHPFDLINPGTPLGGYRPEGGVYKRDFTTSLVLVNPTKVTATVPLTRTYTTLTGATVSGSVTLAPNTARILRF</sequence>
<dbReference type="Proteomes" id="UP001501475">
    <property type="component" value="Unassembled WGS sequence"/>
</dbReference>
<name>A0ABN2JY13_9MICO</name>
<keyword evidence="3" id="KW-1185">Reference proteome</keyword>
<keyword evidence="1" id="KW-0732">Signal</keyword>
<evidence type="ECO:0000313" key="2">
    <source>
        <dbReference type="EMBL" id="GAA1743247.1"/>
    </source>
</evidence>
<proteinExistence type="predicted"/>
<feature type="chain" id="PRO_5045193410" evidence="1">
    <location>
        <begin position="33"/>
        <end position="407"/>
    </location>
</feature>
<dbReference type="InterPro" id="IPR029455">
    <property type="entry name" value="GHL15"/>
</dbReference>
<dbReference type="Pfam" id="PF14885">
    <property type="entry name" value="GHL15"/>
    <property type="match status" value="1"/>
</dbReference>
<comment type="caution">
    <text evidence="2">The sequence shown here is derived from an EMBL/GenBank/DDBJ whole genome shotgun (WGS) entry which is preliminary data.</text>
</comment>
<feature type="signal peptide" evidence="1">
    <location>
        <begin position="1"/>
        <end position="32"/>
    </location>
</feature>
<evidence type="ECO:0000313" key="3">
    <source>
        <dbReference type="Proteomes" id="UP001501475"/>
    </source>
</evidence>
<evidence type="ECO:0000256" key="1">
    <source>
        <dbReference type="SAM" id="SignalP"/>
    </source>
</evidence>
<dbReference type="EMBL" id="BAAAPN010000001">
    <property type="protein sequence ID" value="GAA1743247.1"/>
    <property type="molecule type" value="Genomic_DNA"/>
</dbReference>
<accession>A0ABN2JY13</accession>
<protein>
    <submittedName>
        <fullName evidence="2">Uncharacterized protein</fullName>
    </submittedName>
</protein>
<gene>
    <name evidence="2" type="ORF">GCM10009810_00100</name>
</gene>
<organism evidence="2 3">
    <name type="scientific">Nostocoides vanveenii</name>
    <dbReference type="NCBI Taxonomy" id="330835"/>
    <lineage>
        <taxon>Bacteria</taxon>
        <taxon>Bacillati</taxon>
        <taxon>Actinomycetota</taxon>
        <taxon>Actinomycetes</taxon>
        <taxon>Micrococcales</taxon>
        <taxon>Intrasporangiaceae</taxon>
        <taxon>Nostocoides</taxon>
    </lineage>
</organism>